<protein>
    <submittedName>
        <fullName evidence="1">Uncharacterized protein</fullName>
    </submittedName>
</protein>
<keyword evidence="2" id="KW-1185">Reference proteome</keyword>
<dbReference type="AlphaFoldDB" id="Q21TW5"/>
<organism evidence="1 2">
    <name type="scientific">Albidiferax ferrireducens (strain ATCC BAA-621 / DSM 15236 / T118)</name>
    <name type="common">Rhodoferax ferrireducens</name>
    <dbReference type="NCBI Taxonomy" id="338969"/>
    <lineage>
        <taxon>Bacteria</taxon>
        <taxon>Pseudomonadati</taxon>
        <taxon>Pseudomonadota</taxon>
        <taxon>Betaproteobacteria</taxon>
        <taxon>Burkholderiales</taxon>
        <taxon>Comamonadaceae</taxon>
        <taxon>Rhodoferax</taxon>
    </lineage>
</organism>
<name>Q21TW5_ALBFT</name>
<dbReference type="KEGG" id="rfr:Rfer_3078"/>
<gene>
    <name evidence="1" type="ordered locus">Rfer_3078</name>
</gene>
<dbReference type="EMBL" id="CP000267">
    <property type="protein sequence ID" value="ABD70788.1"/>
    <property type="molecule type" value="Genomic_DNA"/>
</dbReference>
<accession>Q21TW5</accession>
<reference evidence="2" key="1">
    <citation type="submission" date="2006-02" db="EMBL/GenBank/DDBJ databases">
        <title>Complete sequence of chromosome of Rhodoferax ferrireducens DSM 15236.</title>
        <authorList>
            <person name="Copeland A."/>
            <person name="Lucas S."/>
            <person name="Lapidus A."/>
            <person name="Barry K."/>
            <person name="Detter J.C."/>
            <person name="Glavina del Rio T."/>
            <person name="Hammon N."/>
            <person name="Israni S."/>
            <person name="Pitluck S."/>
            <person name="Brettin T."/>
            <person name="Bruce D."/>
            <person name="Han C."/>
            <person name="Tapia R."/>
            <person name="Gilna P."/>
            <person name="Kiss H."/>
            <person name="Schmutz J."/>
            <person name="Larimer F."/>
            <person name="Land M."/>
            <person name="Kyrpides N."/>
            <person name="Ivanova N."/>
            <person name="Richardson P."/>
        </authorList>
    </citation>
    <scope>NUCLEOTIDE SEQUENCE [LARGE SCALE GENOMIC DNA]</scope>
    <source>
        <strain evidence="2">ATCC BAA-621 / DSM 15236 / T118</strain>
    </source>
</reference>
<proteinExistence type="predicted"/>
<evidence type="ECO:0000313" key="1">
    <source>
        <dbReference type="EMBL" id="ABD70788.1"/>
    </source>
</evidence>
<dbReference type="OrthoDB" id="8481003at2"/>
<dbReference type="HOGENOM" id="CLU_771341_0_0_4"/>
<evidence type="ECO:0000313" key="2">
    <source>
        <dbReference type="Proteomes" id="UP000008332"/>
    </source>
</evidence>
<dbReference type="Proteomes" id="UP000008332">
    <property type="component" value="Chromosome"/>
</dbReference>
<sequence>MSALEDYEAREERAEREAAAEMRACAAHKVAMAVQAEVPASVADYAPAAAERDEALLKKVLHQTRRVPAGMAFLPTELTRAGLIRSPANSNDRPELVKQELAMGRGIQSLVYTGPELGPKEETAWLAVLMLARTQMLGTRIYFKIAELLKICGLNDSADNFVAMRMRLSRLSQAHFSIDYTRKVAGKSRKFHVETHLLGFEIEQETGDTVVWLDPSGVQLYSNLSYQPWDVRLGLATGISQQLLTYVSGHAQDKQQTIKVEELQALFGYNGPTSRFVRACKSALKELEVGGIIVEGTSKVATARDPDTRQPIQRFVWRRTAKKQSNIECGLDLGVEFDAGVVEAETETAAVDDESWGDI</sequence>
<dbReference type="RefSeq" id="WP_011465351.1">
    <property type="nucleotide sequence ID" value="NC_007908.1"/>
</dbReference>